<dbReference type="AlphaFoldDB" id="A0AAV8QYH5"/>
<dbReference type="EMBL" id="JAQQAF010000005">
    <property type="protein sequence ID" value="KAJ8485182.1"/>
    <property type="molecule type" value="Genomic_DNA"/>
</dbReference>
<dbReference type="Proteomes" id="UP001222027">
    <property type="component" value="Unassembled WGS sequence"/>
</dbReference>
<dbReference type="PANTHER" id="PTHR46496:SF6">
    <property type="entry name" value="ZEAXANTHIN EPOXIDASE, CHLOROPLASTIC-LIKE ISOFORM X1"/>
    <property type="match status" value="1"/>
</dbReference>
<evidence type="ECO:0000313" key="3">
    <source>
        <dbReference type="Proteomes" id="UP001222027"/>
    </source>
</evidence>
<gene>
    <name evidence="2" type="ORF">OPV22_017667</name>
</gene>
<evidence type="ECO:0000313" key="2">
    <source>
        <dbReference type="EMBL" id="KAJ8485182.1"/>
    </source>
</evidence>
<sequence>MPRILVAGGAVAGLVLTLMAKRRGFVVQRFEKHLSAVRGEGRHRRPTQLHATCSRCSTPSTPTSPERSPPPDASSAIDSTASPTASPANILNKANVVDFREYSNKVVVLLQDGREYEGDGLCWCRRHIVERGD</sequence>
<evidence type="ECO:0000256" key="1">
    <source>
        <dbReference type="SAM" id="MobiDB-lite"/>
    </source>
</evidence>
<protein>
    <submittedName>
        <fullName evidence="2">Uncharacterized protein</fullName>
    </submittedName>
</protein>
<comment type="caution">
    <text evidence="2">The sequence shown here is derived from an EMBL/GenBank/DDBJ whole genome shotgun (WGS) entry which is preliminary data.</text>
</comment>
<dbReference type="InterPro" id="IPR036188">
    <property type="entry name" value="FAD/NAD-bd_sf"/>
</dbReference>
<proteinExistence type="predicted"/>
<feature type="compositionally biased region" description="Low complexity" evidence="1">
    <location>
        <begin position="52"/>
        <end position="66"/>
    </location>
</feature>
<name>A0AAV8QYH5_ENSVE</name>
<organism evidence="2 3">
    <name type="scientific">Ensete ventricosum</name>
    <name type="common">Abyssinian banana</name>
    <name type="synonym">Musa ensete</name>
    <dbReference type="NCBI Taxonomy" id="4639"/>
    <lineage>
        <taxon>Eukaryota</taxon>
        <taxon>Viridiplantae</taxon>
        <taxon>Streptophyta</taxon>
        <taxon>Embryophyta</taxon>
        <taxon>Tracheophyta</taxon>
        <taxon>Spermatophyta</taxon>
        <taxon>Magnoliopsida</taxon>
        <taxon>Liliopsida</taxon>
        <taxon>Zingiberales</taxon>
        <taxon>Musaceae</taxon>
        <taxon>Ensete</taxon>
    </lineage>
</organism>
<dbReference type="Gene3D" id="3.50.50.60">
    <property type="entry name" value="FAD/NAD(P)-binding domain"/>
    <property type="match status" value="1"/>
</dbReference>
<feature type="region of interest" description="Disordered" evidence="1">
    <location>
        <begin position="37"/>
        <end position="87"/>
    </location>
</feature>
<dbReference type="SUPFAM" id="SSF51905">
    <property type="entry name" value="FAD/NAD(P)-binding domain"/>
    <property type="match status" value="1"/>
</dbReference>
<reference evidence="2 3" key="1">
    <citation type="submission" date="2022-12" db="EMBL/GenBank/DDBJ databases">
        <title>Chromosome-scale assembly of the Ensete ventricosum genome.</title>
        <authorList>
            <person name="Dussert Y."/>
            <person name="Stocks J."/>
            <person name="Wendawek A."/>
            <person name="Woldeyes F."/>
            <person name="Nichols R.A."/>
            <person name="Borrell J.S."/>
        </authorList>
    </citation>
    <scope>NUCLEOTIDE SEQUENCE [LARGE SCALE GENOMIC DNA]</scope>
    <source>
        <strain evidence="3">cv. Maze</strain>
        <tissue evidence="2">Seeds</tissue>
    </source>
</reference>
<feature type="compositionally biased region" description="Low complexity" evidence="1">
    <location>
        <begin position="73"/>
        <end position="87"/>
    </location>
</feature>
<accession>A0AAV8QYH5</accession>
<dbReference type="PANTHER" id="PTHR46496">
    <property type="match status" value="1"/>
</dbReference>
<keyword evidence="3" id="KW-1185">Reference proteome</keyword>